<reference evidence="1" key="1">
    <citation type="submission" date="2021-01" db="EMBL/GenBank/DDBJ databases">
        <authorList>
            <person name="Corre E."/>
            <person name="Pelletier E."/>
            <person name="Niang G."/>
            <person name="Scheremetjew M."/>
            <person name="Finn R."/>
            <person name="Kale V."/>
            <person name="Holt S."/>
            <person name="Cochrane G."/>
            <person name="Meng A."/>
            <person name="Brown T."/>
            <person name="Cohen L."/>
        </authorList>
    </citation>
    <scope>NUCLEOTIDE SEQUENCE</scope>
    <source>
        <strain evidence="1">CCMP125</strain>
    </source>
</reference>
<gene>
    <name evidence="1" type="ORF">APAL1065_LOCUS1162</name>
</gene>
<sequence length="374" mass="42497">MGPCAVNLYGLPRSFKASVMPSLVQNVVRPNLPHKCDYFVHFDNADADTFNGRSDRIGKINPTEILLLEDVLNSEYAKAGIPRPLVSYCNTTPAEFQRKYKNLLHRINTETNENGDPIFQAYHHESYTNKTIENIIKMWNSQQSVWNLMENNPAGKHYSRVAMLRNDVVYMTPIDIYETGNWTKQWDQDNSVSIIPHFARFPVNDRMIYGPYDAVKIWASGRFQRLDQHAAYIQQFSHMGDGLHSERFLLNTIFPAIRQTGVSVQGKEGLCFLRVRADHSVRFSDCGKLHVTKHNHVAVETMLNRPCTLNWTLAVEKNLVQLDCPLASERATSSVSARGSSKWQQGCDATLKKKRLTCSNEHASLALAPDVLTN</sequence>
<dbReference type="AlphaFoldDB" id="A0A7S2V8N7"/>
<accession>A0A7S2V8N7</accession>
<name>A0A7S2V8N7_9STRA</name>
<dbReference type="EMBL" id="HBHT01001803">
    <property type="protein sequence ID" value="CAD9941852.1"/>
    <property type="molecule type" value="Transcribed_RNA"/>
</dbReference>
<organism evidence="1">
    <name type="scientific">Entomoneis paludosa</name>
    <dbReference type="NCBI Taxonomy" id="265537"/>
    <lineage>
        <taxon>Eukaryota</taxon>
        <taxon>Sar</taxon>
        <taxon>Stramenopiles</taxon>
        <taxon>Ochrophyta</taxon>
        <taxon>Bacillariophyta</taxon>
        <taxon>Bacillariophyceae</taxon>
        <taxon>Bacillariophycidae</taxon>
        <taxon>Entomoneidaceae</taxon>
        <taxon>Entomoneis</taxon>
    </lineage>
</organism>
<proteinExistence type="predicted"/>
<evidence type="ECO:0000313" key="1">
    <source>
        <dbReference type="EMBL" id="CAD9941852.1"/>
    </source>
</evidence>
<protein>
    <submittedName>
        <fullName evidence="1">Uncharacterized protein</fullName>
    </submittedName>
</protein>